<dbReference type="Pfam" id="PF01174">
    <property type="entry name" value="SNO"/>
    <property type="match status" value="1"/>
</dbReference>
<dbReference type="KEGG" id="dfa:DFA_07744"/>
<sequence length="235" mass="26338">MTNDTIRVGVLSLQGGVIEHVNMLKKIANVIVKELKSTEQIKVFDPHGMILPGGESTAMAIIAEKDQELFPYLQQLVHSQKIAVWGTCAGSIMLSNQVDHQKKGGQSLIGGLEVQISRNYFGRQINSFETTLTLNLHDDQEEGGASINKMEFEGIFIRAPAILKTLSDKVHIISDFNHTKPDGTEETVIVAVQQDNMLATVFHPELTNDNRFHQYFVDFIIKNNQQQQQQLNIIK</sequence>
<protein>
    <submittedName>
        <fullName evidence="4">SNO glutamine amidotransferase family protein</fullName>
    </submittedName>
</protein>
<accession>F4Q344</accession>
<evidence type="ECO:0000256" key="1">
    <source>
        <dbReference type="ARBA" id="ARBA00022962"/>
    </source>
</evidence>
<gene>
    <name evidence="4" type="ORF">DFA_07744</name>
</gene>
<name>F4Q344_CACFS</name>
<dbReference type="OMA" id="GMIMLAD"/>
<organism evidence="4 5">
    <name type="scientific">Cavenderia fasciculata</name>
    <name type="common">Slime mold</name>
    <name type="synonym">Dictyostelium fasciculatum</name>
    <dbReference type="NCBI Taxonomy" id="261658"/>
    <lineage>
        <taxon>Eukaryota</taxon>
        <taxon>Amoebozoa</taxon>
        <taxon>Evosea</taxon>
        <taxon>Eumycetozoa</taxon>
        <taxon>Dictyostelia</taxon>
        <taxon>Acytosteliales</taxon>
        <taxon>Cavenderiaceae</taxon>
        <taxon>Cavenderia</taxon>
    </lineage>
</organism>
<dbReference type="GeneID" id="14869234"/>
<dbReference type="NCBIfam" id="TIGR03800">
    <property type="entry name" value="PLP_synth_Pdx2"/>
    <property type="match status" value="1"/>
</dbReference>
<dbReference type="InterPro" id="IPR029062">
    <property type="entry name" value="Class_I_gatase-like"/>
</dbReference>
<dbReference type="SUPFAM" id="SSF52317">
    <property type="entry name" value="Class I glutamine amidotransferase-like"/>
    <property type="match status" value="1"/>
</dbReference>
<feature type="active site" description="Nucleophile" evidence="2">
    <location>
        <position position="88"/>
    </location>
</feature>
<dbReference type="STRING" id="1054147.F4Q344"/>
<feature type="binding site" evidence="3">
    <location>
        <begin position="54"/>
        <end position="56"/>
    </location>
    <ligand>
        <name>L-glutamine</name>
        <dbReference type="ChEBI" id="CHEBI:58359"/>
    </ligand>
</feature>
<evidence type="ECO:0000313" key="4">
    <source>
        <dbReference type="EMBL" id="EGG16766.1"/>
    </source>
</evidence>
<keyword evidence="1 4" id="KW-0315">Glutamine amidotransferase</keyword>
<dbReference type="RefSeq" id="XP_004355240.1">
    <property type="nucleotide sequence ID" value="XM_004355188.1"/>
</dbReference>
<keyword evidence="5" id="KW-1185">Reference proteome</keyword>
<evidence type="ECO:0000313" key="5">
    <source>
        <dbReference type="Proteomes" id="UP000007797"/>
    </source>
</evidence>
<evidence type="ECO:0000256" key="2">
    <source>
        <dbReference type="PIRSR" id="PIRSR005639-1"/>
    </source>
</evidence>
<dbReference type="GO" id="GO:0042823">
    <property type="term" value="P:pyridoxal phosphate biosynthetic process"/>
    <property type="evidence" value="ECO:0007669"/>
    <property type="project" value="InterPro"/>
</dbReference>
<dbReference type="InterPro" id="IPR002161">
    <property type="entry name" value="PdxT/SNO"/>
</dbReference>
<proteinExistence type="predicted"/>
<dbReference type="PROSITE" id="PS51130">
    <property type="entry name" value="PDXT_SNO_2"/>
    <property type="match status" value="1"/>
</dbReference>
<dbReference type="PIRSF" id="PIRSF005639">
    <property type="entry name" value="Glut_amidoT_SNO"/>
    <property type="match status" value="1"/>
</dbReference>
<dbReference type="GO" id="GO:0008614">
    <property type="term" value="P:pyridoxine metabolic process"/>
    <property type="evidence" value="ECO:0007669"/>
    <property type="project" value="TreeGrafter"/>
</dbReference>
<dbReference type="GO" id="GO:0005829">
    <property type="term" value="C:cytosol"/>
    <property type="evidence" value="ECO:0007669"/>
    <property type="project" value="TreeGrafter"/>
</dbReference>
<feature type="binding site" evidence="3">
    <location>
        <begin position="157"/>
        <end position="158"/>
    </location>
    <ligand>
        <name>L-glutamine</name>
        <dbReference type="ChEBI" id="CHEBI:58359"/>
    </ligand>
</feature>
<evidence type="ECO:0000256" key="3">
    <source>
        <dbReference type="PIRSR" id="PIRSR005639-2"/>
    </source>
</evidence>
<dbReference type="PROSITE" id="PS51273">
    <property type="entry name" value="GATASE_TYPE_1"/>
    <property type="match status" value="1"/>
</dbReference>
<dbReference type="OrthoDB" id="2039at2759"/>
<reference evidence="5" key="1">
    <citation type="journal article" date="2011" name="Genome Res.">
        <title>Phylogeny-wide analysis of social amoeba genomes highlights ancient origins for complex intercellular communication.</title>
        <authorList>
            <person name="Heidel A.J."/>
            <person name="Lawal H.M."/>
            <person name="Felder M."/>
            <person name="Schilde C."/>
            <person name="Helps N.R."/>
            <person name="Tunggal B."/>
            <person name="Rivero F."/>
            <person name="John U."/>
            <person name="Schleicher M."/>
            <person name="Eichinger L."/>
            <person name="Platzer M."/>
            <person name="Noegel A.A."/>
            <person name="Schaap P."/>
            <person name="Gloeckner G."/>
        </authorList>
    </citation>
    <scope>NUCLEOTIDE SEQUENCE [LARGE SCALE GENOMIC DNA]</scope>
    <source>
        <strain evidence="5">SH3</strain>
    </source>
</reference>
<dbReference type="PANTHER" id="PTHR31559:SF0">
    <property type="entry name" value="PYRIDOXAL 5'-PHOSPHATE SYNTHASE SUBUNIT SNO1-RELATED"/>
    <property type="match status" value="1"/>
</dbReference>
<dbReference type="PANTHER" id="PTHR31559">
    <property type="entry name" value="PYRIDOXAL 5'-PHOSPHATE SYNTHASE SUBUNIT SNO"/>
    <property type="match status" value="1"/>
</dbReference>
<feature type="binding site" evidence="3">
    <location>
        <position position="118"/>
    </location>
    <ligand>
        <name>L-glutamine</name>
        <dbReference type="ChEBI" id="CHEBI:58359"/>
    </ligand>
</feature>
<dbReference type="GO" id="GO:0004359">
    <property type="term" value="F:glutaminase activity"/>
    <property type="evidence" value="ECO:0007669"/>
    <property type="project" value="InterPro"/>
</dbReference>
<dbReference type="Gene3D" id="3.40.50.880">
    <property type="match status" value="1"/>
</dbReference>
<dbReference type="Proteomes" id="UP000007797">
    <property type="component" value="Unassembled WGS sequence"/>
</dbReference>
<feature type="active site" description="Charge relay system" evidence="2">
    <location>
        <position position="203"/>
    </location>
</feature>
<dbReference type="GO" id="GO:1903600">
    <property type="term" value="C:glutaminase complex"/>
    <property type="evidence" value="ECO:0007669"/>
    <property type="project" value="TreeGrafter"/>
</dbReference>
<dbReference type="EMBL" id="GL883021">
    <property type="protein sequence ID" value="EGG16766.1"/>
    <property type="molecule type" value="Genomic_DNA"/>
</dbReference>
<dbReference type="AlphaFoldDB" id="F4Q344"/>
<feature type="active site" description="Charge relay system" evidence="2">
    <location>
        <position position="205"/>
    </location>
</feature>